<evidence type="ECO:0000313" key="2">
    <source>
        <dbReference type="Proteomes" id="UP000283878"/>
    </source>
</evidence>
<dbReference type="EMBL" id="PKPZ01000001">
    <property type="protein sequence ID" value="RPB43248.1"/>
    <property type="molecule type" value="Genomic_DNA"/>
</dbReference>
<dbReference type="Proteomes" id="UP000283878">
    <property type="component" value="Unassembled WGS sequence"/>
</dbReference>
<name>A0AAX1XTZ5_9VIBR</name>
<evidence type="ECO:0000313" key="1">
    <source>
        <dbReference type="EMBL" id="RPB43248.1"/>
    </source>
</evidence>
<reference evidence="1 2" key="1">
    <citation type="journal article" date="2018" name="AMB Express">
        <title>Occurrence and significance of pathogenicity and fitness islands in environmental vibrios.</title>
        <authorList>
            <person name="Klein S."/>
            <person name="Pipes S."/>
            <person name="Lovell C.R."/>
        </authorList>
    </citation>
    <scope>NUCLEOTIDE SEQUENCE [LARGE SCALE GENOMIC DNA]</scope>
    <source>
        <strain evidence="1 2">JBS-8-11-1</strain>
    </source>
</reference>
<proteinExistence type="predicted"/>
<evidence type="ECO:0008006" key="3">
    <source>
        <dbReference type="Google" id="ProtNLM"/>
    </source>
</evidence>
<accession>A0AAX1XTZ5</accession>
<dbReference type="AlphaFoldDB" id="A0AAX1XTZ5"/>
<organism evidence="1 2">
    <name type="scientific">Vibrio diabolicus</name>
    <dbReference type="NCBI Taxonomy" id="50719"/>
    <lineage>
        <taxon>Bacteria</taxon>
        <taxon>Pseudomonadati</taxon>
        <taxon>Pseudomonadota</taxon>
        <taxon>Gammaproteobacteria</taxon>
        <taxon>Vibrionales</taxon>
        <taxon>Vibrionaceae</taxon>
        <taxon>Vibrio</taxon>
        <taxon>Vibrio diabolicus subgroup</taxon>
    </lineage>
</organism>
<protein>
    <recommendedName>
        <fullName evidence="3">Integrase</fullName>
    </recommendedName>
</protein>
<sequence length="77" mass="8984">MINFKKSKDLNWVDPKSPAHRSIHRFNYESWIARIFVTGGMTKQMAIARLNRIKMSLKDGEYPSKITQKKDVSWNGS</sequence>
<comment type="caution">
    <text evidence="1">The sequence shown here is derived from an EMBL/GenBank/DDBJ whole genome shotgun (WGS) entry which is preliminary data.</text>
</comment>
<gene>
    <name evidence="1" type="ORF">CYQ91_01760</name>
</gene>